<gene>
    <name evidence="6" type="ORF">JNE38_04660</name>
</gene>
<proteinExistence type="inferred from homology"/>
<sequence>MEIKQLLTFKMAAENLNFTQTAKMLNFAQSSVTAQIKTLEEELGTRLFERLGKRLVLTEEGRKFKLYADKMIALADEAATAVKSSEEQGGTIVIGAQESQCTYRLPPILRKFKSQFPHVKLVFQPAHSDQQTRERLLNGTLDIAFIMDVPRPDHAVTVEPLVKERMIMVCSHDHPLLRLTKVLPSDLEQETLLLTETGCSYRTLLEESFQKAGVYPSTKFEFVSIEAIKQCVIAGIGIALLPAMAVGKELKAGQLMELPWQWSEGDLYTQLAWHKDKWLTPPLLAFMECTREVFRAEHLAPSRHLDIRDEVF</sequence>
<keyword evidence="4" id="KW-0804">Transcription</keyword>
<feature type="domain" description="HTH lysR-type" evidence="5">
    <location>
        <begin position="1"/>
        <end position="58"/>
    </location>
</feature>
<dbReference type="CDD" id="cd05466">
    <property type="entry name" value="PBP2_LTTR_substrate"/>
    <property type="match status" value="1"/>
</dbReference>
<evidence type="ECO:0000313" key="7">
    <source>
        <dbReference type="Proteomes" id="UP000596248"/>
    </source>
</evidence>
<evidence type="ECO:0000259" key="5">
    <source>
        <dbReference type="PROSITE" id="PS50931"/>
    </source>
</evidence>
<dbReference type="SUPFAM" id="SSF53850">
    <property type="entry name" value="Periplasmic binding protein-like II"/>
    <property type="match status" value="1"/>
</dbReference>
<keyword evidence="3" id="KW-0238">DNA-binding</keyword>
<dbReference type="InterPro" id="IPR000847">
    <property type="entry name" value="LysR_HTH_N"/>
</dbReference>
<dbReference type="InterPro" id="IPR036388">
    <property type="entry name" value="WH-like_DNA-bd_sf"/>
</dbReference>
<dbReference type="PRINTS" id="PR00039">
    <property type="entry name" value="HTHLYSR"/>
</dbReference>
<evidence type="ECO:0000313" key="6">
    <source>
        <dbReference type="EMBL" id="QRG68469.1"/>
    </source>
</evidence>
<dbReference type="EMBL" id="CP069127">
    <property type="protein sequence ID" value="QRG68469.1"/>
    <property type="molecule type" value="Genomic_DNA"/>
</dbReference>
<accession>A0ABX7FS94</accession>
<evidence type="ECO:0000256" key="3">
    <source>
        <dbReference type="ARBA" id="ARBA00023125"/>
    </source>
</evidence>
<dbReference type="RefSeq" id="WP_203355470.1">
    <property type="nucleotide sequence ID" value="NZ_CP069127.1"/>
</dbReference>
<dbReference type="Pfam" id="PF00126">
    <property type="entry name" value="HTH_1"/>
    <property type="match status" value="1"/>
</dbReference>
<name>A0ABX7FS94_BRECH</name>
<dbReference type="Pfam" id="PF03466">
    <property type="entry name" value="LysR_substrate"/>
    <property type="match status" value="1"/>
</dbReference>
<dbReference type="PANTHER" id="PTHR30126:SF100">
    <property type="entry name" value="LYSR-FAMILY TRANSCRIPTIONAL REGULATOR"/>
    <property type="match status" value="1"/>
</dbReference>
<reference evidence="6 7" key="1">
    <citation type="submission" date="2021-01" db="EMBL/GenBank/DDBJ databases">
        <title>Identification of strong promoters based on the transcriptome of Brevibacillus choshinensis.</title>
        <authorList>
            <person name="Yao D."/>
            <person name="Zhang K."/>
            <person name="Wu J."/>
        </authorList>
    </citation>
    <scope>NUCLEOTIDE SEQUENCE [LARGE SCALE GENOMIC DNA]</scope>
    <source>
        <strain evidence="6 7">HPD31-SP3</strain>
    </source>
</reference>
<keyword evidence="2" id="KW-0805">Transcription regulation</keyword>
<dbReference type="Gene3D" id="3.40.190.290">
    <property type="match status" value="1"/>
</dbReference>
<dbReference type="PANTHER" id="PTHR30126">
    <property type="entry name" value="HTH-TYPE TRANSCRIPTIONAL REGULATOR"/>
    <property type="match status" value="1"/>
</dbReference>
<organism evidence="6 7">
    <name type="scientific">Brevibacillus choshinensis</name>
    <dbReference type="NCBI Taxonomy" id="54911"/>
    <lineage>
        <taxon>Bacteria</taxon>
        <taxon>Bacillati</taxon>
        <taxon>Bacillota</taxon>
        <taxon>Bacilli</taxon>
        <taxon>Bacillales</taxon>
        <taxon>Paenibacillaceae</taxon>
        <taxon>Brevibacillus</taxon>
    </lineage>
</organism>
<dbReference type="Gene3D" id="1.10.10.10">
    <property type="entry name" value="Winged helix-like DNA-binding domain superfamily/Winged helix DNA-binding domain"/>
    <property type="match status" value="1"/>
</dbReference>
<evidence type="ECO:0000256" key="1">
    <source>
        <dbReference type="ARBA" id="ARBA00009437"/>
    </source>
</evidence>
<evidence type="ECO:0000256" key="2">
    <source>
        <dbReference type="ARBA" id="ARBA00023015"/>
    </source>
</evidence>
<dbReference type="InterPro" id="IPR005119">
    <property type="entry name" value="LysR_subst-bd"/>
</dbReference>
<dbReference type="InterPro" id="IPR036390">
    <property type="entry name" value="WH_DNA-bd_sf"/>
</dbReference>
<dbReference type="SUPFAM" id="SSF46785">
    <property type="entry name" value="Winged helix' DNA-binding domain"/>
    <property type="match status" value="1"/>
</dbReference>
<evidence type="ECO:0000256" key="4">
    <source>
        <dbReference type="ARBA" id="ARBA00023163"/>
    </source>
</evidence>
<comment type="similarity">
    <text evidence="1">Belongs to the LysR transcriptional regulatory family.</text>
</comment>
<keyword evidence="7" id="KW-1185">Reference proteome</keyword>
<dbReference type="Proteomes" id="UP000596248">
    <property type="component" value="Chromosome"/>
</dbReference>
<dbReference type="PROSITE" id="PS50931">
    <property type="entry name" value="HTH_LYSR"/>
    <property type="match status" value="1"/>
</dbReference>
<protein>
    <submittedName>
        <fullName evidence="6">LysR family transcriptional regulator</fullName>
    </submittedName>
</protein>